<organism evidence="1 2">
    <name type="scientific">Hypoxylon rubiginosum</name>
    <dbReference type="NCBI Taxonomy" id="110542"/>
    <lineage>
        <taxon>Eukaryota</taxon>
        <taxon>Fungi</taxon>
        <taxon>Dikarya</taxon>
        <taxon>Ascomycota</taxon>
        <taxon>Pezizomycotina</taxon>
        <taxon>Sordariomycetes</taxon>
        <taxon>Xylariomycetidae</taxon>
        <taxon>Xylariales</taxon>
        <taxon>Hypoxylaceae</taxon>
        <taxon>Hypoxylon</taxon>
    </lineage>
</organism>
<name>A0ACC0CZW6_9PEZI</name>
<reference evidence="1 2" key="1">
    <citation type="journal article" date="2022" name="New Phytol.">
        <title>Ecological generalism drives hyperdiversity of secondary metabolite gene clusters in xylarialean endophytes.</title>
        <authorList>
            <person name="Franco M.E.E."/>
            <person name="Wisecaver J.H."/>
            <person name="Arnold A.E."/>
            <person name="Ju Y.M."/>
            <person name="Slot J.C."/>
            <person name="Ahrendt S."/>
            <person name="Moore L.P."/>
            <person name="Eastman K.E."/>
            <person name="Scott K."/>
            <person name="Konkel Z."/>
            <person name="Mondo S.J."/>
            <person name="Kuo A."/>
            <person name="Hayes R.D."/>
            <person name="Haridas S."/>
            <person name="Andreopoulos B."/>
            <person name="Riley R."/>
            <person name="LaButti K."/>
            <person name="Pangilinan J."/>
            <person name="Lipzen A."/>
            <person name="Amirebrahimi M."/>
            <person name="Yan J."/>
            <person name="Adam C."/>
            <person name="Keymanesh K."/>
            <person name="Ng V."/>
            <person name="Louie K."/>
            <person name="Northen T."/>
            <person name="Drula E."/>
            <person name="Henrissat B."/>
            <person name="Hsieh H.M."/>
            <person name="Youens-Clark K."/>
            <person name="Lutzoni F."/>
            <person name="Miadlikowska J."/>
            <person name="Eastwood D.C."/>
            <person name="Hamelin R.C."/>
            <person name="Grigoriev I.V."/>
            <person name="U'Ren J.M."/>
        </authorList>
    </citation>
    <scope>NUCLEOTIDE SEQUENCE [LARGE SCALE GENOMIC DNA]</scope>
    <source>
        <strain evidence="1 2">ER1909</strain>
    </source>
</reference>
<dbReference type="EMBL" id="MU394320">
    <property type="protein sequence ID" value="KAI6085996.1"/>
    <property type="molecule type" value="Genomic_DNA"/>
</dbReference>
<keyword evidence="2" id="KW-1185">Reference proteome</keyword>
<comment type="caution">
    <text evidence="1">The sequence shown here is derived from an EMBL/GenBank/DDBJ whole genome shotgun (WGS) entry which is preliminary data.</text>
</comment>
<gene>
    <name evidence="1" type="ORF">F4821DRAFT_239583</name>
</gene>
<dbReference type="Proteomes" id="UP001497680">
    <property type="component" value="Unassembled WGS sequence"/>
</dbReference>
<evidence type="ECO:0000313" key="2">
    <source>
        <dbReference type="Proteomes" id="UP001497680"/>
    </source>
</evidence>
<protein>
    <submittedName>
        <fullName evidence="1">Serine hydrolase FSH</fullName>
    </submittedName>
</protein>
<proteinExistence type="predicted"/>
<keyword evidence="1" id="KW-0378">Hydrolase</keyword>
<evidence type="ECO:0000313" key="1">
    <source>
        <dbReference type="EMBL" id="KAI6085996.1"/>
    </source>
</evidence>
<sequence length="226" mass="24954">MAESLDKTLPVILCIHGHGTNSTIFRHQSRNITQVLQNKFSFVFAESPIETSQPGTGVLPYFAHVKPYRRWHHDDAAVGSFDVTAEDVARERKLVRDMLAEHVQRHQPVGVIAFSQGTRVASALCLDPELGTGIRFIVQICGFVEALPLSSGPLEPRVLDMPSVHVQGTNDLWTAKQARLAKKSCFDPARARTIKFRGGHDVPVAMPDVVKITNEIVAVYESLPPV</sequence>
<accession>A0ACC0CZW6</accession>